<reference evidence="2" key="1">
    <citation type="journal article" date="2015" name="Nat. Genet.">
        <title>The genome and transcriptome of the zoonotic hookworm Ancylostoma ceylanicum identify infection-specific gene families.</title>
        <authorList>
            <person name="Schwarz E.M."/>
            <person name="Hu Y."/>
            <person name="Antoshechkin I."/>
            <person name="Miller M.M."/>
            <person name="Sternberg P.W."/>
            <person name="Aroian R.V."/>
        </authorList>
    </citation>
    <scope>NUCLEOTIDE SEQUENCE</scope>
    <source>
        <strain evidence="2">HY135</strain>
    </source>
</reference>
<organism evidence="1 2">
    <name type="scientific">Ancylostoma ceylanicum</name>
    <dbReference type="NCBI Taxonomy" id="53326"/>
    <lineage>
        <taxon>Eukaryota</taxon>
        <taxon>Metazoa</taxon>
        <taxon>Ecdysozoa</taxon>
        <taxon>Nematoda</taxon>
        <taxon>Chromadorea</taxon>
        <taxon>Rhabditida</taxon>
        <taxon>Rhabditina</taxon>
        <taxon>Rhabditomorpha</taxon>
        <taxon>Strongyloidea</taxon>
        <taxon>Ancylostomatidae</taxon>
        <taxon>Ancylostomatinae</taxon>
        <taxon>Ancylostoma</taxon>
    </lineage>
</organism>
<proteinExistence type="predicted"/>
<dbReference type="EMBL" id="JARK01000345">
    <property type="protein sequence ID" value="EYC38063.1"/>
    <property type="molecule type" value="Genomic_DNA"/>
</dbReference>
<keyword evidence="2" id="KW-1185">Reference proteome</keyword>
<sequence>MGLTPFEFKQIGVVGGPSAPIRVIWLRPFFPHDGTHPHAHFDEHPKRPNSVVERILFYSGGIVCFARDDS</sequence>
<protein>
    <submittedName>
        <fullName evidence="1">Uncharacterized protein</fullName>
    </submittedName>
</protein>
<dbReference type="Proteomes" id="UP000024635">
    <property type="component" value="Unassembled WGS sequence"/>
</dbReference>
<gene>
    <name evidence="1" type="primary">Acey_s0745.g2002</name>
    <name evidence="1" type="ORF">Y032_0745g2002</name>
</gene>
<dbReference type="AlphaFoldDB" id="A0A016WGF9"/>
<evidence type="ECO:0000313" key="1">
    <source>
        <dbReference type="EMBL" id="EYC38063.1"/>
    </source>
</evidence>
<name>A0A016WGF9_9BILA</name>
<accession>A0A016WGF9</accession>
<comment type="caution">
    <text evidence="1">The sequence shown here is derived from an EMBL/GenBank/DDBJ whole genome shotgun (WGS) entry which is preliminary data.</text>
</comment>
<evidence type="ECO:0000313" key="2">
    <source>
        <dbReference type="Proteomes" id="UP000024635"/>
    </source>
</evidence>